<dbReference type="PANTHER" id="PTHR23110:SF99">
    <property type="entry name" value="BROAD-COMPLEX CORE PROTEIN ISOFORM 6"/>
    <property type="match status" value="1"/>
</dbReference>
<keyword evidence="3" id="KW-0863">Zinc-finger</keyword>
<evidence type="ECO:0000256" key="5">
    <source>
        <dbReference type="ARBA" id="ARBA00023242"/>
    </source>
</evidence>
<evidence type="ECO:0000259" key="7">
    <source>
        <dbReference type="PROSITE" id="PS50097"/>
    </source>
</evidence>
<gene>
    <name evidence="9" type="primary">LOC113518699</name>
</gene>
<name>A0ABM3MTS0_GALME</name>
<comment type="subcellular location">
    <subcellularLocation>
        <location evidence="1">Nucleus</location>
    </subcellularLocation>
</comment>
<feature type="compositionally biased region" description="Polar residues" evidence="6">
    <location>
        <begin position="315"/>
        <end position="324"/>
    </location>
</feature>
<evidence type="ECO:0000256" key="6">
    <source>
        <dbReference type="SAM" id="MobiDB-lite"/>
    </source>
</evidence>
<feature type="domain" description="BTB" evidence="7">
    <location>
        <begin position="31"/>
        <end position="96"/>
    </location>
</feature>
<dbReference type="Gene3D" id="3.30.710.10">
    <property type="entry name" value="Potassium Channel Kv1.1, Chain A"/>
    <property type="match status" value="1"/>
</dbReference>
<dbReference type="RefSeq" id="XP_052754759.1">
    <property type="nucleotide sequence ID" value="XM_052898799.1"/>
</dbReference>
<accession>A0ABM3MTS0</accession>
<keyword evidence="5" id="KW-0539">Nucleus</keyword>
<keyword evidence="4" id="KW-0862">Zinc</keyword>
<evidence type="ECO:0000313" key="9">
    <source>
        <dbReference type="RefSeq" id="XP_052754759.1"/>
    </source>
</evidence>
<proteinExistence type="predicted"/>
<organism evidence="8 9">
    <name type="scientific">Galleria mellonella</name>
    <name type="common">Greater wax moth</name>
    <dbReference type="NCBI Taxonomy" id="7137"/>
    <lineage>
        <taxon>Eukaryota</taxon>
        <taxon>Metazoa</taxon>
        <taxon>Ecdysozoa</taxon>
        <taxon>Arthropoda</taxon>
        <taxon>Hexapoda</taxon>
        <taxon>Insecta</taxon>
        <taxon>Pterygota</taxon>
        <taxon>Neoptera</taxon>
        <taxon>Endopterygota</taxon>
        <taxon>Lepidoptera</taxon>
        <taxon>Glossata</taxon>
        <taxon>Ditrysia</taxon>
        <taxon>Pyraloidea</taxon>
        <taxon>Pyralidae</taxon>
        <taxon>Galleriinae</taxon>
        <taxon>Galleria</taxon>
    </lineage>
</organism>
<reference evidence="9" key="1">
    <citation type="submission" date="2025-08" db="UniProtKB">
        <authorList>
            <consortium name="RefSeq"/>
        </authorList>
    </citation>
    <scope>IDENTIFICATION</scope>
    <source>
        <tissue evidence="9">Whole larvae</tissue>
    </source>
</reference>
<dbReference type="PANTHER" id="PTHR23110">
    <property type="entry name" value="BTB DOMAIN TRANSCRIPTION FACTOR"/>
    <property type="match status" value="1"/>
</dbReference>
<evidence type="ECO:0000256" key="2">
    <source>
        <dbReference type="ARBA" id="ARBA00022723"/>
    </source>
</evidence>
<dbReference type="Proteomes" id="UP001652740">
    <property type="component" value="Unplaced"/>
</dbReference>
<feature type="region of interest" description="Disordered" evidence="6">
    <location>
        <begin position="303"/>
        <end position="324"/>
    </location>
</feature>
<evidence type="ECO:0000256" key="1">
    <source>
        <dbReference type="ARBA" id="ARBA00004123"/>
    </source>
</evidence>
<dbReference type="Gene3D" id="2.20.25.240">
    <property type="match status" value="1"/>
</dbReference>
<dbReference type="SUPFAM" id="SSF54695">
    <property type="entry name" value="POZ domain"/>
    <property type="match status" value="1"/>
</dbReference>
<evidence type="ECO:0000313" key="8">
    <source>
        <dbReference type="Proteomes" id="UP001652740"/>
    </source>
</evidence>
<protein>
    <submittedName>
        <fullName evidence="9">GDNF-inducible zinc finger protein 1-like isoform X1</fullName>
    </submittedName>
</protein>
<dbReference type="InterPro" id="IPR007588">
    <property type="entry name" value="Znf_FLYWCH"/>
</dbReference>
<dbReference type="CDD" id="cd18315">
    <property type="entry name" value="BTB_POZ_BAB-like"/>
    <property type="match status" value="1"/>
</dbReference>
<sequence length="324" mass="36304">MAQSQFSVSWEAYPTNICNGLSALQQNGDFVDMTLAADGHFVKVHQVIMALASPFIKDILGSMSCTHPVIFLNKISYTTLSSILEYVYTGEVLVSIENLSELIQAGRELHIKGLEDMKLHPNLPSNQRLLVNNTTVDAMDEEICYFEISEPKSVDANSNASDSLCPLKLEEVTVEERLDDTEEKFNNDCNISMSRLCSEKADVGSKKLDTNNVMSVMQYTVSNQGSLQMILNRFVYYLKHTNRNSTRQWRCVDYVSGVKCPAHVVTKGDVVLQRISVHTHPFHDKKILKKVQSGAIFSAITEAEREGKEKRRANDTNVDSNASK</sequence>
<dbReference type="PROSITE" id="PS50097">
    <property type="entry name" value="BTB"/>
    <property type="match status" value="1"/>
</dbReference>
<dbReference type="InterPro" id="IPR051095">
    <property type="entry name" value="Dros_DevTransReg"/>
</dbReference>
<dbReference type="Pfam" id="PF00651">
    <property type="entry name" value="BTB"/>
    <property type="match status" value="1"/>
</dbReference>
<evidence type="ECO:0000256" key="3">
    <source>
        <dbReference type="ARBA" id="ARBA00022771"/>
    </source>
</evidence>
<keyword evidence="8" id="KW-1185">Reference proteome</keyword>
<dbReference type="InterPro" id="IPR000210">
    <property type="entry name" value="BTB/POZ_dom"/>
</dbReference>
<dbReference type="Pfam" id="PF04500">
    <property type="entry name" value="FLYWCH"/>
    <property type="match status" value="1"/>
</dbReference>
<evidence type="ECO:0000256" key="4">
    <source>
        <dbReference type="ARBA" id="ARBA00022833"/>
    </source>
</evidence>
<keyword evidence="2" id="KW-0479">Metal-binding</keyword>
<dbReference type="GeneID" id="113518699"/>
<dbReference type="SMART" id="SM00225">
    <property type="entry name" value="BTB"/>
    <property type="match status" value="1"/>
</dbReference>
<dbReference type="InterPro" id="IPR011333">
    <property type="entry name" value="SKP1/BTB/POZ_sf"/>
</dbReference>
<feature type="compositionally biased region" description="Basic and acidic residues" evidence="6">
    <location>
        <begin position="303"/>
        <end position="314"/>
    </location>
</feature>